<name>A0A8E2DKC2_9APHY</name>
<dbReference type="InterPro" id="IPR046452">
    <property type="entry name" value="HgmA_N"/>
</dbReference>
<dbReference type="EC" id="1.13.11.5" evidence="4"/>
<sequence>MKATAAKGSWFAAAAQGGYTTGATKGDPYKYQTGFGNRFASEALHGQNTPQKLKYDLYPECINGSTFTAPRAQNQFTWMYRIQPSVAHKGYTQVAVDKDTLVADFSLTNPNINVPPPQLTELGKLMVKPGELLVIQRGLKFKINLPDGGGRGYVEEIFGARWELPELGALGANGLASPRDFETPTAYFEVDQSPWEVVYKNLGKLFVCKQDHTPFDVVGWHGNYVPYKYDMAKFIHVNSVTRDHMDPSLYTVLTAKSRTPGTALADFCVASERWDVTTNTFRPPFYHRNTAIEAMGMIYGSAKAPNSLVSPGGFYYQSNMIPHGPGWERFKGATEMELTPAKLFEDEMLVVFEASKSLVMSNFAMKTNTRNEFDMTPYTMQPQFLNHIDSITRDLGSVGVSRA</sequence>
<evidence type="ECO:0000256" key="11">
    <source>
        <dbReference type="PIRSR" id="PIRSR605708-1"/>
    </source>
</evidence>
<evidence type="ECO:0000256" key="7">
    <source>
        <dbReference type="ARBA" id="ARBA00022964"/>
    </source>
</evidence>
<dbReference type="EMBL" id="KV722387">
    <property type="protein sequence ID" value="OCH91315.1"/>
    <property type="molecule type" value="Genomic_DNA"/>
</dbReference>
<evidence type="ECO:0000256" key="8">
    <source>
        <dbReference type="ARBA" id="ARBA00023002"/>
    </source>
</evidence>
<feature type="domain" description="Homogentisate 1,2-dioxygenase N-terminal" evidence="14">
    <location>
        <begin position="30"/>
        <end position="111"/>
    </location>
</feature>
<dbReference type="InterPro" id="IPR014710">
    <property type="entry name" value="RmlC-like_jellyroll"/>
</dbReference>
<dbReference type="Proteomes" id="UP000250043">
    <property type="component" value="Unassembled WGS sequence"/>
</dbReference>
<protein>
    <recommendedName>
        <fullName evidence="4">homogentisate 1,2-dioxygenase</fullName>
        <ecNumber evidence="4">1.13.11.5</ecNumber>
    </recommendedName>
</protein>
<evidence type="ECO:0000256" key="4">
    <source>
        <dbReference type="ARBA" id="ARBA00013127"/>
    </source>
</evidence>
<feature type="active site" description="Proton acceptor" evidence="11">
    <location>
        <position position="244"/>
    </location>
</feature>
<dbReference type="GO" id="GO:0006572">
    <property type="term" value="P:L-tyrosine catabolic process"/>
    <property type="evidence" value="ECO:0007669"/>
    <property type="project" value="UniProtKB-KW"/>
</dbReference>
<evidence type="ECO:0000256" key="10">
    <source>
        <dbReference type="ARBA" id="ARBA00023232"/>
    </source>
</evidence>
<evidence type="ECO:0000256" key="2">
    <source>
        <dbReference type="ARBA" id="ARBA00004704"/>
    </source>
</evidence>
<feature type="binding site" evidence="12">
    <location>
        <position position="323"/>
    </location>
    <ligand>
        <name>Fe cation</name>
        <dbReference type="ChEBI" id="CHEBI:24875"/>
    </ligand>
</feature>
<evidence type="ECO:0000256" key="12">
    <source>
        <dbReference type="PIRSR" id="PIRSR605708-2"/>
    </source>
</evidence>
<dbReference type="InterPro" id="IPR005708">
    <property type="entry name" value="Homogentis_dOase"/>
</dbReference>
<dbReference type="InterPro" id="IPR011051">
    <property type="entry name" value="RmlC_Cupin_sf"/>
</dbReference>
<dbReference type="GO" id="GO:0004411">
    <property type="term" value="F:homogentisate 1,2-dioxygenase activity"/>
    <property type="evidence" value="ECO:0007669"/>
    <property type="project" value="UniProtKB-EC"/>
</dbReference>
<feature type="domain" description="Homogentisate 1,2-dioxygenase C-terminal" evidence="13">
    <location>
        <begin position="233"/>
        <end position="371"/>
    </location>
</feature>
<dbReference type="GO" id="GO:0005737">
    <property type="term" value="C:cytoplasm"/>
    <property type="evidence" value="ECO:0007669"/>
    <property type="project" value="TreeGrafter"/>
</dbReference>
<comment type="pathway">
    <text evidence="2">Amino-acid degradation; L-phenylalanine degradation; acetoacetate and fumarate from L-phenylalanine: step 4/6.</text>
</comment>
<dbReference type="SUPFAM" id="SSF51182">
    <property type="entry name" value="RmlC-like cupins"/>
    <property type="match status" value="1"/>
</dbReference>
<keyword evidence="8" id="KW-0560">Oxidoreductase</keyword>
<proteinExistence type="inferred from homology"/>
<evidence type="ECO:0000256" key="3">
    <source>
        <dbReference type="ARBA" id="ARBA00007757"/>
    </source>
</evidence>
<evidence type="ECO:0000256" key="1">
    <source>
        <dbReference type="ARBA" id="ARBA00001962"/>
    </source>
</evidence>
<evidence type="ECO:0000313" key="15">
    <source>
        <dbReference type="EMBL" id="OCH91315.1"/>
    </source>
</evidence>
<dbReference type="Gene3D" id="2.60.120.10">
    <property type="entry name" value="Jelly Rolls"/>
    <property type="match status" value="1"/>
</dbReference>
<dbReference type="InterPro" id="IPR046451">
    <property type="entry name" value="HgmA_C"/>
</dbReference>
<evidence type="ECO:0000256" key="6">
    <source>
        <dbReference type="ARBA" id="ARBA00022878"/>
    </source>
</evidence>
<evidence type="ECO:0000313" key="16">
    <source>
        <dbReference type="Proteomes" id="UP000250043"/>
    </source>
</evidence>
<keyword evidence="10" id="KW-0585">Phenylalanine catabolism</keyword>
<dbReference type="PANTHER" id="PTHR11056">
    <property type="entry name" value="HOMOGENTISATE 1,2-DIOXYGENASE"/>
    <property type="match status" value="1"/>
</dbReference>
<reference evidence="15 16" key="1">
    <citation type="submission" date="2016-07" db="EMBL/GenBank/DDBJ databases">
        <title>Draft genome of the white-rot fungus Obba rivulosa 3A-2.</title>
        <authorList>
            <consortium name="DOE Joint Genome Institute"/>
            <person name="Miettinen O."/>
            <person name="Riley R."/>
            <person name="Acob R."/>
            <person name="Barry K."/>
            <person name="Cullen D."/>
            <person name="De Vries R."/>
            <person name="Hainaut M."/>
            <person name="Hatakka A."/>
            <person name="Henrissat B."/>
            <person name="Hilden K."/>
            <person name="Kuo R."/>
            <person name="Labutti K."/>
            <person name="Lipzen A."/>
            <person name="Makela M.R."/>
            <person name="Sandor L."/>
            <person name="Spatafora J.W."/>
            <person name="Grigoriev I.V."/>
            <person name="Hibbett D.S."/>
        </authorList>
    </citation>
    <scope>NUCLEOTIDE SEQUENCE [LARGE SCALE GENOMIC DNA]</scope>
    <source>
        <strain evidence="15 16">3A-2</strain>
    </source>
</reference>
<evidence type="ECO:0000256" key="9">
    <source>
        <dbReference type="ARBA" id="ARBA00023004"/>
    </source>
</evidence>
<feature type="binding site" evidence="12">
    <location>
        <position position="293"/>
    </location>
    <ligand>
        <name>Fe cation</name>
        <dbReference type="ChEBI" id="CHEBI:24875"/>
    </ligand>
</feature>
<keyword evidence="16" id="KW-1185">Reference proteome</keyword>
<accession>A0A8E2DKC2</accession>
<dbReference type="UniPathway" id="UPA00139">
    <property type="reaction ID" value="UER00339"/>
</dbReference>
<dbReference type="GO" id="GO:0046872">
    <property type="term" value="F:metal ion binding"/>
    <property type="evidence" value="ECO:0007669"/>
    <property type="project" value="UniProtKB-KW"/>
</dbReference>
<dbReference type="Pfam" id="PF20510">
    <property type="entry name" value="HgmA_N"/>
    <property type="match status" value="2"/>
</dbReference>
<organism evidence="15 16">
    <name type="scientific">Obba rivulosa</name>
    <dbReference type="NCBI Taxonomy" id="1052685"/>
    <lineage>
        <taxon>Eukaryota</taxon>
        <taxon>Fungi</taxon>
        <taxon>Dikarya</taxon>
        <taxon>Basidiomycota</taxon>
        <taxon>Agaricomycotina</taxon>
        <taxon>Agaricomycetes</taxon>
        <taxon>Polyporales</taxon>
        <taxon>Gelatoporiaceae</taxon>
        <taxon>Obba</taxon>
    </lineage>
</organism>
<gene>
    <name evidence="15" type="ORF">OBBRIDRAFT_834282</name>
</gene>
<comment type="similarity">
    <text evidence="3">Belongs to the homogentisate dioxygenase family.</text>
</comment>
<dbReference type="GO" id="GO:0006559">
    <property type="term" value="P:L-phenylalanine catabolic process"/>
    <property type="evidence" value="ECO:0007669"/>
    <property type="project" value="UniProtKB-UniPathway"/>
</dbReference>
<dbReference type="Pfam" id="PF04209">
    <property type="entry name" value="HgmA_C"/>
    <property type="match status" value="1"/>
</dbReference>
<keyword evidence="9 12" id="KW-0408">Iron</keyword>
<evidence type="ECO:0000259" key="14">
    <source>
        <dbReference type="Pfam" id="PF20510"/>
    </source>
</evidence>
<keyword evidence="6" id="KW-0828">Tyrosine catabolism</keyword>
<dbReference type="FunFam" id="2.60.120.10:FF:000034">
    <property type="entry name" value="Homogentisate 1,2-dioxygenase"/>
    <property type="match status" value="1"/>
</dbReference>
<evidence type="ECO:0000259" key="13">
    <source>
        <dbReference type="Pfam" id="PF04209"/>
    </source>
</evidence>
<feature type="binding site" evidence="12">
    <location>
        <position position="287"/>
    </location>
    <ligand>
        <name>Fe cation</name>
        <dbReference type="ChEBI" id="CHEBI:24875"/>
    </ligand>
</feature>
<feature type="domain" description="Homogentisate 1,2-dioxygenase N-terminal" evidence="14">
    <location>
        <begin position="120"/>
        <end position="231"/>
    </location>
</feature>
<evidence type="ECO:0000256" key="5">
    <source>
        <dbReference type="ARBA" id="ARBA00022723"/>
    </source>
</evidence>
<keyword evidence="5 12" id="KW-0479">Metal-binding</keyword>
<keyword evidence="7 15" id="KW-0223">Dioxygenase</keyword>
<feature type="binding site" evidence="12">
    <location>
        <position position="323"/>
    </location>
    <ligand>
        <name>homogentisate</name>
        <dbReference type="ChEBI" id="CHEBI:16169"/>
    </ligand>
</feature>
<dbReference type="PANTHER" id="PTHR11056:SF0">
    <property type="entry name" value="HOMOGENTISATE 1,2-DIOXYGENASE"/>
    <property type="match status" value="1"/>
</dbReference>
<dbReference type="AlphaFoldDB" id="A0A8E2DKC2"/>
<comment type="cofactor">
    <cofactor evidence="1 12">
        <name>Fe cation</name>
        <dbReference type="ChEBI" id="CHEBI:24875"/>
    </cofactor>
</comment>
<dbReference type="OrthoDB" id="2798712at2759"/>